<dbReference type="GO" id="GO:0005886">
    <property type="term" value="C:plasma membrane"/>
    <property type="evidence" value="ECO:0007669"/>
    <property type="project" value="TreeGrafter"/>
</dbReference>
<dbReference type="HOGENOM" id="CLU_024555_7_0_1"/>
<reference evidence="9" key="2">
    <citation type="submission" date="2025-08" db="UniProtKB">
        <authorList>
            <consortium name="Ensembl"/>
        </authorList>
    </citation>
    <scope>IDENTIFICATION</scope>
    <source>
        <strain evidence="9">2N</strain>
    </source>
</reference>
<dbReference type="GO" id="GO:0002682">
    <property type="term" value="P:regulation of immune system process"/>
    <property type="evidence" value="ECO:0007669"/>
    <property type="project" value="TreeGrafter"/>
</dbReference>
<keyword evidence="3" id="KW-0393">Immunoglobulin domain</keyword>
<reference evidence="9" key="3">
    <citation type="submission" date="2025-09" db="UniProtKB">
        <authorList>
            <consortium name="Ensembl"/>
        </authorList>
    </citation>
    <scope>IDENTIFICATION</scope>
    <source>
        <strain evidence="9">2N</strain>
    </source>
</reference>
<evidence type="ECO:0000313" key="10">
    <source>
        <dbReference type="Proteomes" id="UP000005447"/>
    </source>
</evidence>
<feature type="region of interest" description="Disordered" evidence="5">
    <location>
        <begin position="456"/>
        <end position="518"/>
    </location>
</feature>
<feature type="domain" description="Ig-like" evidence="8">
    <location>
        <begin position="147"/>
        <end position="234"/>
    </location>
</feature>
<dbReference type="InterPro" id="IPR013783">
    <property type="entry name" value="Ig-like_fold"/>
</dbReference>
<dbReference type="InterPro" id="IPR036179">
    <property type="entry name" value="Ig-like_dom_sf"/>
</dbReference>
<feature type="compositionally biased region" description="Polar residues" evidence="5">
    <location>
        <begin position="486"/>
        <end position="500"/>
    </location>
</feature>
<dbReference type="AlphaFoldDB" id="H0V9V0"/>
<dbReference type="EMBL" id="AAKN02048198">
    <property type="status" value="NOT_ANNOTATED_CDS"/>
    <property type="molecule type" value="Genomic_DNA"/>
</dbReference>
<dbReference type="SMART" id="SM00409">
    <property type="entry name" value="IG"/>
    <property type="match status" value="4"/>
</dbReference>
<dbReference type="GO" id="GO:1990782">
    <property type="term" value="F:protein tyrosine kinase binding"/>
    <property type="evidence" value="ECO:0007669"/>
    <property type="project" value="TreeGrafter"/>
</dbReference>
<dbReference type="SMART" id="SM00408">
    <property type="entry name" value="IGc2"/>
    <property type="match status" value="3"/>
</dbReference>
<dbReference type="OMA" id="YTCSVYN"/>
<dbReference type="FunCoup" id="H0V9V0">
    <property type="interactions" value="113"/>
</dbReference>
<dbReference type="GeneTree" id="ENSGT01100000263479"/>
<name>H0V9V0_CAVPO</name>
<reference evidence="10" key="1">
    <citation type="journal article" date="2011" name="Nature">
        <title>A high-resolution map of human evolutionary constraint using 29 mammals.</title>
        <authorList>
            <person name="Lindblad-Toh K."/>
            <person name="Garber M."/>
            <person name="Zuk O."/>
            <person name="Lin M.F."/>
            <person name="Parker B.J."/>
            <person name="Washietl S."/>
            <person name="Kheradpour P."/>
            <person name="Ernst J."/>
            <person name="Jordan G."/>
            <person name="Mauceli E."/>
            <person name="Ward L.D."/>
            <person name="Lowe C.B."/>
            <person name="Holloway A.K."/>
            <person name="Clamp M."/>
            <person name="Gnerre S."/>
            <person name="Alfoldi J."/>
            <person name="Beal K."/>
            <person name="Chang J."/>
            <person name="Clawson H."/>
            <person name="Cuff J."/>
            <person name="Di Palma F."/>
            <person name="Fitzgerald S."/>
            <person name="Flicek P."/>
            <person name="Guttman M."/>
            <person name="Hubisz M.J."/>
            <person name="Jaffe D.B."/>
            <person name="Jungreis I."/>
            <person name="Kent W.J."/>
            <person name="Kostka D."/>
            <person name="Lara M."/>
            <person name="Martins A.L."/>
            <person name="Massingham T."/>
            <person name="Moltke I."/>
            <person name="Raney B.J."/>
            <person name="Rasmussen M.D."/>
            <person name="Robinson J."/>
            <person name="Stark A."/>
            <person name="Vilella A.J."/>
            <person name="Wen J."/>
            <person name="Xie X."/>
            <person name="Zody M.C."/>
            <person name="Baldwin J."/>
            <person name="Bloom T."/>
            <person name="Chin C.W."/>
            <person name="Heiman D."/>
            <person name="Nicol R."/>
            <person name="Nusbaum C."/>
            <person name="Young S."/>
            <person name="Wilkinson J."/>
            <person name="Worley K.C."/>
            <person name="Kovar C.L."/>
            <person name="Muzny D.M."/>
            <person name="Gibbs R.A."/>
            <person name="Cree A."/>
            <person name="Dihn H.H."/>
            <person name="Fowler G."/>
            <person name="Jhangiani S."/>
            <person name="Joshi V."/>
            <person name="Lee S."/>
            <person name="Lewis L.R."/>
            <person name="Nazareth L.V."/>
            <person name="Okwuonu G."/>
            <person name="Santibanez J."/>
            <person name="Warren W.C."/>
            <person name="Mardis E.R."/>
            <person name="Weinstock G.M."/>
            <person name="Wilson R.K."/>
            <person name="Delehaunty K."/>
            <person name="Dooling D."/>
            <person name="Fronik C."/>
            <person name="Fulton L."/>
            <person name="Fulton B."/>
            <person name="Graves T."/>
            <person name="Minx P."/>
            <person name="Sodergren E."/>
            <person name="Birney E."/>
            <person name="Margulies E.H."/>
            <person name="Herrero J."/>
            <person name="Green E.D."/>
            <person name="Haussler D."/>
            <person name="Siepel A."/>
            <person name="Goldman N."/>
            <person name="Pollard K.S."/>
            <person name="Pedersen J.S."/>
            <person name="Lander E.S."/>
            <person name="Kellis M."/>
        </authorList>
    </citation>
    <scope>NUCLEOTIDE SEQUENCE [LARGE SCALE GENOMIC DNA]</scope>
    <source>
        <strain evidence="10">2N</strain>
    </source>
</reference>
<evidence type="ECO:0000313" key="9">
    <source>
        <dbReference type="Ensembl" id="ENSCPOP00000006606.3"/>
    </source>
</evidence>
<keyword evidence="6" id="KW-0812">Transmembrane</keyword>
<proteinExistence type="inferred from homology"/>
<gene>
    <name evidence="9" type="primary">LOC100733578</name>
</gene>
<dbReference type="PANTHER" id="PTHR44427">
    <property type="entry name" value="CARCINOEMBRYONIC ANTIGEN-RELATED CELL ADHESION MOLECULE 19"/>
    <property type="match status" value="1"/>
</dbReference>
<dbReference type="CDD" id="cd05774">
    <property type="entry name" value="IgV_CEACAM_D1"/>
    <property type="match status" value="1"/>
</dbReference>
<keyword evidence="10" id="KW-1185">Reference proteome</keyword>
<organism evidence="9 10">
    <name type="scientific">Cavia porcellus</name>
    <name type="common">Guinea pig</name>
    <dbReference type="NCBI Taxonomy" id="10141"/>
    <lineage>
        <taxon>Eukaryota</taxon>
        <taxon>Metazoa</taxon>
        <taxon>Chordata</taxon>
        <taxon>Craniata</taxon>
        <taxon>Vertebrata</taxon>
        <taxon>Euteleostomi</taxon>
        <taxon>Mammalia</taxon>
        <taxon>Eutheria</taxon>
        <taxon>Euarchontoglires</taxon>
        <taxon>Glires</taxon>
        <taxon>Rodentia</taxon>
        <taxon>Hystricomorpha</taxon>
        <taxon>Caviidae</taxon>
        <taxon>Cavia</taxon>
    </lineage>
</organism>
<dbReference type="Bgee" id="ENSCPOG00000007329">
    <property type="expression patterns" value="Expressed in uterine cervix and 6 other cell types or tissues"/>
</dbReference>
<dbReference type="FunFam" id="2.60.40.10:FF:000340">
    <property type="entry name" value="Carcinoembryonic antigen-related cell adhesion molecule 1"/>
    <property type="match status" value="1"/>
</dbReference>
<dbReference type="Proteomes" id="UP000005447">
    <property type="component" value="Unassembled WGS sequence"/>
</dbReference>
<dbReference type="InParanoid" id="H0V9V0"/>
<evidence type="ECO:0000259" key="8">
    <source>
        <dbReference type="PROSITE" id="PS50835"/>
    </source>
</evidence>
<sequence>MERRTATSYRGFVPWQGLLLTASLLTFWSPPTTAQLTIESVPFDAVEGADVLLVAHNLPENVLGYSWFKGNTTASDNMIIRYVTNNNINVTGKAYSNRETIYRNGSLLIQNVTLQDSGFYTLRITDETLDTKDTYGQFHVHPILSKPYITVNNSSPLEGEEAVALTCEPETQNTTYLWWINGQSLQEGDRLKLSDGNRSLILLNVTRNDTGPYECETRNPVAFNRSDPVSLNISYGPDAPIISPPESHFRQGTNLSLSCHADSNPPAQYSWLVNGSLLQSTQELSIPNISADDSGSYTCLVSNPATGLNSSTVKNITVIEPVSPPSIQASNTTVTEDDSVVLTCLSNDTGISIQWIFNNQDLQLSERMKLSEEDSILTIDPVKSQDAGQYQCEVSNPVSSNRSDALWLDVFQKESSGLSVGAIVGIVIAAVAVVALIAGLAYFLFFRKTGRASDQHDLTEHKPSVSNHRPGPSDNSPDKVDEIAYSSLSFDNLQPKQPISDSPVPTVPETVYSEVKKK</sequence>
<accession>H0V9V0</accession>
<evidence type="ECO:0000256" key="7">
    <source>
        <dbReference type="SAM" id="SignalP"/>
    </source>
</evidence>
<keyword evidence="2" id="KW-0325">Glycoprotein</keyword>
<keyword evidence="6" id="KW-0472">Membrane</keyword>
<dbReference type="CDD" id="cd20948">
    <property type="entry name" value="IgC2_CEACAM5-like"/>
    <property type="match status" value="1"/>
</dbReference>
<dbReference type="CDD" id="cd05740">
    <property type="entry name" value="IgI_hCEACAM_2_4_6_like"/>
    <property type="match status" value="1"/>
</dbReference>
<evidence type="ECO:0000256" key="3">
    <source>
        <dbReference type="ARBA" id="ARBA00023319"/>
    </source>
</evidence>
<dbReference type="SUPFAM" id="SSF48726">
    <property type="entry name" value="Immunoglobulin"/>
    <property type="match status" value="4"/>
</dbReference>
<evidence type="ECO:0000256" key="5">
    <source>
        <dbReference type="SAM" id="MobiDB-lite"/>
    </source>
</evidence>
<dbReference type="InterPro" id="IPR003598">
    <property type="entry name" value="Ig_sub2"/>
</dbReference>
<evidence type="ECO:0000256" key="1">
    <source>
        <dbReference type="ARBA" id="ARBA00022729"/>
    </source>
</evidence>
<comment type="similarity">
    <text evidence="4">Belongs to the immunoglobulin superfamily. CEA family.</text>
</comment>
<dbReference type="PROSITE" id="PS50835">
    <property type="entry name" value="IG_LIKE"/>
    <property type="match status" value="3"/>
</dbReference>
<evidence type="ECO:0000256" key="4">
    <source>
        <dbReference type="ARBA" id="ARBA00038222"/>
    </source>
</evidence>
<dbReference type="FunFam" id="2.60.40.10:FF:000244">
    <property type="entry name" value="carcinoembryonic antigen-related cell adhesion molecule 16"/>
    <property type="match status" value="2"/>
</dbReference>
<keyword evidence="6" id="KW-1133">Transmembrane helix</keyword>
<evidence type="ECO:0000256" key="6">
    <source>
        <dbReference type="SAM" id="Phobius"/>
    </source>
</evidence>
<protein>
    <recommendedName>
        <fullName evidence="8">Ig-like domain-containing protein</fullName>
    </recommendedName>
</protein>
<feature type="chain" id="PRO_5012338962" description="Ig-like domain-containing protein" evidence="7">
    <location>
        <begin position="35"/>
        <end position="518"/>
    </location>
</feature>
<dbReference type="InterPro" id="IPR050831">
    <property type="entry name" value="CEA_cell_adhesion"/>
</dbReference>
<dbReference type="Pfam" id="PF07686">
    <property type="entry name" value="V-set"/>
    <property type="match status" value="1"/>
</dbReference>
<evidence type="ECO:0000256" key="2">
    <source>
        <dbReference type="ARBA" id="ARBA00023180"/>
    </source>
</evidence>
<keyword evidence="1 7" id="KW-0732">Signal</keyword>
<dbReference type="Gene3D" id="2.60.40.10">
    <property type="entry name" value="Immunoglobulins"/>
    <property type="match status" value="4"/>
</dbReference>
<dbReference type="Pfam" id="PF13927">
    <property type="entry name" value="Ig_3"/>
    <property type="match status" value="2"/>
</dbReference>
<dbReference type="InterPro" id="IPR003599">
    <property type="entry name" value="Ig_sub"/>
</dbReference>
<dbReference type="InterPro" id="IPR013106">
    <property type="entry name" value="Ig_V-set"/>
</dbReference>
<dbReference type="Pfam" id="PF13895">
    <property type="entry name" value="Ig_2"/>
    <property type="match status" value="1"/>
</dbReference>
<feature type="signal peptide" evidence="7">
    <location>
        <begin position="1"/>
        <end position="34"/>
    </location>
</feature>
<feature type="domain" description="Ig-like" evidence="8">
    <location>
        <begin position="325"/>
        <end position="403"/>
    </location>
</feature>
<dbReference type="VEuPathDB" id="HostDB:ENSCPOG00000007329"/>
<dbReference type="Ensembl" id="ENSCPOT00000007401.3">
    <property type="protein sequence ID" value="ENSCPOP00000006606.3"/>
    <property type="gene ID" value="ENSCPOG00000007329.4"/>
</dbReference>
<dbReference type="GO" id="GO:0007165">
    <property type="term" value="P:signal transduction"/>
    <property type="evidence" value="ECO:0007669"/>
    <property type="project" value="TreeGrafter"/>
</dbReference>
<dbReference type="GO" id="GO:0009986">
    <property type="term" value="C:cell surface"/>
    <property type="evidence" value="ECO:0007669"/>
    <property type="project" value="TreeGrafter"/>
</dbReference>
<feature type="domain" description="Ig-like" evidence="8">
    <location>
        <begin position="237"/>
        <end position="317"/>
    </location>
</feature>
<dbReference type="InterPro" id="IPR007110">
    <property type="entry name" value="Ig-like_dom"/>
</dbReference>
<feature type="transmembrane region" description="Helical" evidence="6">
    <location>
        <begin position="420"/>
        <end position="445"/>
    </location>
</feature>
<dbReference type="PANTHER" id="PTHR44427:SF1">
    <property type="entry name" value="CARCINOEMBRYONIC ANTIGEN-RELATED CELL ADHESION MOLECULE 1"/>
    <property type="match status" value="1"/>
</dbReference>